<evidence type="ECO:0000313" key="7">
    <source>
        <dbReference type="Proteomes" id="UP001374535"/>
    </source>
</evidence>
<dbReference type="PANTHER" id="PTHR17920:SF3">
    <property type="entry name" value="TRANSMEMBRANE AND COILED-COIL DOMAIN-CONTAINING PROTEIN 4"/>
    <property type="match status" value="1"/>
</dbReference>
<feature type="compositionally biased region" description="Basic residues" evidence="5">
    <location>
        <begin position="1"/>
        <end position="11"/>
    </location>
</feature>
<evidence type="ECO:0000256" key="1">
    <source>
        <dbReference type="ARBA" id="ARBA00004141"/>
    </source>
</evidence>
<gene>
    <name evidence="6" type="ORF">V8G54_035077</name>
</gene>
<evidence type="ECO:0000256" key="2">
    <source>
        <dbReference type="ARBA" id="ARBA00022692"/>
    </source>
</evidence>
<proteinExistence type="predicted"/>
<dbReference type="AlphaFoldDB" id="A0AAQ3RE09"/>
<dbReference type="GO" id="GO:0016020">
    <property type="term" value="C:membrane"/>
    <property type="evidence" value="ECO:0007669"/>
    <property type="project" value="UniProtKB-SubCell"/>
</dbReference>
<dbReference type="EMBL" id="CP144690">
    <property type="protein sequence ID" value="WVY89563.1"/>
    <property type="molecule type" value="Genomic_DNA"/>
</dbReference>
<comment type="subcellular location">
    <subcellularLocation>
        <location evidence="1">Membrane</location>
        <topology evidence="1">Multi-pass membrane protein</topology>
    </subcellularLocation>
</comment>
<dbReference type="PANTHER" id="PTHR17920">
    <property type="entry name" value="TRANSMEMBRANE AND COILED-COIL DOMAIN-CONTAINING PROTEIN 4 TMCO4"/>
    <property type="match status" value="1"/>
</dbReference>
<feature type="region of interest" description="Disordered" evidence="5">
    <location>
        <begin position="1"/>
        <end position="22"/>
    </location>
</feature>
<evidence type="ECO:0000256" key="3">
    <source>
        <dbReference type="ARBA" id="ARBA00022989"/>
    </source>
</evidence>
<organism evidence="6 7">
    <name type="scientific">Vigna mungo</name>
    <name type="common">Black gram</name>
    <name type="synonym">Phaseolus mungo</name>
    <dbReference type="NCBI Taxonomy" id="3915"/>
    <lineage>
        <taxon>Eukaryota</taxon>
        <taxon>Viridiplantae</taxon>
        <taxon>Streptophyta</taxon>
        <taxon>Embryophyta</taxon>
        <taxon>Tracheophyta</taxon>
        <taxon>Spermatophyta</taxon>
        <taxon>Magnoliopsida</taxon>
        <taxon>eudicotyledons</taxon>
        <taxon>Gunneridae</taxon>
        <taxon>Pentapetalae</taxon>
        <taxon>rosids</taxon>
        <taxon>fabids</taxon>
        <taxon>Fabales</taxon>
        <taxon>Fabaceae</taxon>
        <taxon>Papilionoideae</taxon>
        <taxon>50 kb inversion clade</taxon>
        <taxon>NPAAA clade</taxon>
        <taxon>indigoferoid/millettioid clade</taxon>
        <taxon>Phaseoleae</taxon>
        <taxon>Vigna</taxon>
    </lineage>
</organism>
<dbReference type="InterPro" id="IPR007941">
    <property type="entry name" value="DUF726"/>
</dbReference>
<evidence type="ECO:0000313" key="6">
    <source>
        <dbReference type="EMBL" id="WVY89563.1"/>
    </source>
</evidence>
<name>A0AAQ3RE09_VIGMU</name>
<dbReference type="Proteomes" id="UP001374535">
    <property type="component" value="Chromosome 11"/>
</dbReference>
<accession>A0AAQ3RE09</accession>
<keyword evidence="7" id="KW-1185">Reference proteome</keyword>
<dbReference type="Pfam" id="PF05277">
    <property type="entry name" value="DUF726"/>
    <property type="match status" value="1"/>
</dbReference>
<keyword evidence="4" id="KW-0472">Membrane</keyword>
<keyword evidence="2" id="KW-0812">Transmembrane</keyword>
<sequence length="210" mass="23792">MKLIHRHKKHNPTSCTKPPAEAEAARFRDKDQIDVMEFLLGHCDEKLEVDSVDSEGRTLIHVAARDFCSCYRYRKSVGVGLIEFKAIGENHNQGRLGVEILVSGFVFEKEDFIRPWEGHNDNLERYIWESKNLISVSTAIQDWRTSNRAMMTVLSSLLTALAWPAALLSATDFIDSKWTIAIDSPSRSQGRGIQKESDEAKLRFVAAEVI</sequence>
<keyword evidence="3" id="KW-1133">Transmembrane helix</keyword>
<reference evidence="6 7" key="1">
    <citation type="journal article" date="2023" name="Life. Sci Alliance">
        <title>Evolutionary insights into 3D genome organization and epigenetic landscape of Vigna mungo.</title>
        <authorList>
            <person name="Junaid A."/>
            <person name="Singh B."/>
            <person name="Bhatia S."/>
        </authorList>
    </citation>
    <scope>NUCLEOTIDE SEQUENCE [LARGE SCALE GENOMIC DNA]</scope>
    <source>
        <strain evidence="6">Urdbean</strain>
    </source>
</reference>
<evidence type="ECO:0000256" key="5">
    <source>
        <dbReference type="SAM" id="MobiDB-lite"/>
    </source>
</evidence>
<evidence type="ECO:0000256" key="4">
    <source>
        <dbReference type="ARBA" id="ARBA00023136"/>
    </source>
</evidence>
<protein>
    <submittedName>
        <fullName evidence="6">Uncharacterized protein</fullName>
    </submittedName>
</protein>